<protein>
    <recommendedName>
        <fullName evidence="5">IQ domain-containing protein E</fullName>
    </recommendedName>
</protein>
<dbReference type="Gene3D" id="1.20.5.190">
    <property type="match status" value="2"/>
</dbReference>
<dbReference type="PROSITE" id="PS50096">
    <property type="entry name" value="IQ"/>
    <property type="match status" value="4"/>
</dbReference>
<feature type="compositionally biased region" description="Acidic residues" evidence="2">
    <location>
        <begin position="1235"/>
        <end position="1247"/>
    </location>
</feature>
<dbReference type="SMART" id="SM00015">
    <property type="entry name" value="IQ"/>
    <property type="match status" value="4"/>
</dbReference>
<feature type="compositionally biased region" description="Basic and acidic residues" evidence="2">
    <location>
        <begin position="397"/>
        <end position="408"/>
    </location>
</feature>
<feature type="compositionally biased region" description="Basic and acidic residues" evidence="2">
    <location>
        <begin position="866"/>
        <end position="876"/>
    </location>
</feature>
<dbReference type="Pfam" id="PF00612">
    <property type="entry name" value="IQ"/>
    <property type="match status" value="3"/>
</dbReference>
<feature type="compositionally biased region" description="Basic and acidic residues" evidence="2">
    <location>
        <begin position="1132"/>
        <end position="1141"/>
    </location>
</feature>
<feature type="region of interest" description="Disordered" evidence="2">
    <location>
        <begin position="1"/>
        <end position="124"/>
    </location>
</feature>
<evidence type="ECO:0000256" key="2">
    <source>
        <dbReference type="SAM" id="MobiDB-lite"/>
    </source>
</evidence>
<feature type="compositionally biased region" description="Acidic residues" evidence="2">
    <location>
        <begin position="1155"/>
        <end position="1164"/>
    </location>
</feature>
<evidence type="ECO:0000313" key="3">
    <source>
        <dbReference type="EMBL" id="CAH3024934.1"/>
    </source>
</evidence>
<feature type="compositionally biased region" description="Basic and acidic residues" evidence="2">
    <location>
        <begin position="753"/>
        <end position="769"/>
    </location>
</feature>
<feature type="compositionally biased region" description="Polar residues" evidence="2">
    <location>
        <begin position="1008"/>
        <end position="1021"/>
    </location>
</feature>
<evidence type="ECO:0000256" key="1">
    <source>
        <dbReference type="SAM" id="Coils"/>
    </source>
</evidence>
<comment type="caution">
    <text evidence="3">The sequence shown here is derived from an EMBL/GenBank/DDBJ whole genome shotgun (WGS) entry which is preliminary data.</text>
</comment>
<proteinExistence type="predicted"/>
<dbReference type="Proteomes" id="UP001159427">
    <property type="component" value="Unassembled WGS sequence"/>
</dbReference>
<feature type="compositionally biased region" description="Polar residues" evidence="2">
    <location>
        <begin position="852"/>
        <end position="863"/>
    </location>
</feature>
<feature type="region of interest" description="Disordered" evidence="2">
    <location>
        <begin position="294"/>
        <end position="321"/>
    </location>
</feature>
<sequence>MPIPGLTVEDVDAYSDVSNGSTISVGSAASGGSGHMPRPPTAGSRRSRSVQGRRSRVAKSPYSSSTLKGSSKHQPPKPAARNMWITAMRNGTSTLSTENSSMNTWSGTRPSHSSKQMKTGSRARHMSDYVSIKDIKNKSHVRSASMSASEPQLTGGGPAYKPQEDYYDEIIELKKIINALKEENNVINTKLRRVEGDNVLKERKLEDLLNQRKQPEDMRRTLTDKKGDTSAIVNSLKQKLHAVERTVKDKETELSKLKKDMKMTNIEELQIQSETYYQEVQRLQLALLEMQQAQVHDPPGGWSSPRSSPSSRRSKEKPSTLTLQRLSEENDHLKAENRSLKKDLLAAIENSSTGEKKVALKTEYADMNRGQLLAKIHELEEKLQDSGGKKILPRKGSLPEEKQTDLEVRRKSISKSAEVPGRIELKGTTSQKLAQLQEREIELLEEREKQRKVIEQLKEDRAHYRSVADDLRLQLKSTQDELVILKGEKAAVGERRRSSASLSSPRKLSLKDTSSPDNNDDDLDRMLKEFQQQRAAKTLQRQWRGYQGKKQQQAIQEEEQKRNGAAVTLQKNWRRHRDRTKQQEEEAKEEAIKEIQAALRGQAVRSKYIEEINKDFTDRDDAIVTIQSAMRAHSARMKHLGEEPGHELEARETRTRGSSSHLSLGSEPDSDDGLVTSSSSSRRHPGPALTNARRHSLSDPQSSTKPVGKTLEPDRAVHVEEFALKDAARDKRLAPAPLARDQAPLSTPNQKHNARDETRDSSPRARHETTAVTLSKKVPRDQVADISALSHDEVLLGNEAHAEDKKLAGGLDRDSSTLARDQSESDSDDDAVVIGQSARTGNREKEKAYLNSDASVESNQRTLAVNKKDVIAEKTRAYRGKKHAAEEATKSETGDSNEKNSKTEGSRRVISAPRFSNISEHSEDEDSRLNENRYGRTRNESAHDVTEQQRKKKGFEIVDSDDDDDDAVVTGPRRSLDTGLNRQRPSLSRSNRDITLSGPSKENGPGLSRSSRGINPPLTSEDNFKTVESRPGLSRSSRGISPPPTNEDSVKTAESRPGLTRSSRGISRPASSDDRTRTFESRPGLSRASGHLSVNRDFEDSEKEQEENASRPGLSSSKRPLSGKKTSLTRSGSRDKDKDSPRASASGRSRMITGSEEDSGEDDVIMTGKKTKNVSGDGKKGGRPSLTRRSSPSASSSQRDSLVNSLDNFFSSTSSNKGSSSKKSPRKTQAKVRESEDDDDDDDDDDIVVSSLSKLKSRKGQQTRKDSRDSVADLWATSGKGGDSSKRKSSIKSSKRETWSTDFEFEKPPRRPESQLDELF</sequence>
<feature type="region of interest" description="Disordered" evidence="2">
    <location>
        <begin position="634"/>
        <end position="1320"/>
    </location>
</feature>
<feature type="compositionally biased region" description="Basic residues" evidence="2">
    <location>
        <begin position="45"/>
        <end position="57"/>
    </location>
</feature>
<feature type="coiled-coil region" evidence="1">
    <location>
        <begin position="323"/>
        <end position="350"/>
    </location>
</feature>
<gene>
    <name evidence="3" type="ORF">PEVE_00024483</name>
</gene>
<dbReference type="InterPro" id="IPR000048">
    <property type="entry name" value="IQ_motif_EF-hand-BS"/>
</dbReference>
<dbReference type="EMBL" id="CALNXI010000328">
    <property type="protein sequence ID" value="CAH3024934.1"/>
    <property type="molecule type" value="Genomic_DNA"/>
</dbReference>
<name>A0ABN8M855_9CNID</name>
<evidence type="ECO:0008006" key="5">
    <source>
        <dbReference type="Google" id="ProtNLM"/>
    </source>
</evidence>
<feature type="compositionally biased region" description="Low complexity" evidence="2">
    <location>
        <begin position="1183"/>
        <end position="1201"/>
    </location>
</feature>
<feature type="compositionally biased region" description="Basic and acidic residues" evidence="2">
    <location>
        <begin position="927"/>
        <end position="949"/>
    </location>
</feature>
<feature type="compositionally biased region" description="Polar residues" evidence="2">
    <location>
        <begin position="89"/>
        <end position="119"/>
    </location>
</feature>
<evidence type="ECO:0000313" key="4">
    <source>
        <dbReference type="Proteomes" id="UP001159427"/>
    </source>
</evidence>
<feature type="coiled-coil region" evidence="1">
    <location>
        <begin position="433"/>
        <end position="488"/>
    </location>
</feature>
<keyword evidence="1" id="KW-0175">Coiled coil</keyword>
<feature type="compositionally biased region" description="Acidic residues" evidence="2">
    <location>
        <begin position="958"/>
        <end position="967"/>
    </location>
</feature>
<feature type="compositionally biased region" description="Basic and acidic residues" evidence="2">
    <location>
        <begin position="639"/>
        <end position="655"/>
    </location>
</feature>
<feature type="coiled-coil region" evidence="1">
    <location>
        <begin position="163"/>
        <end position="286"/>
    </location>
</feature>
<feature type="compositionally biased region" description="Polar residues" evidence="2">
    <location>
        <begin position="1113"/>
        <end position="1131"/>
    </location>
</feature>
<feature type="compositionally biased region" description="Basic and acidic residues" evidence="2">
    <location>
        <begin position="1294"/>
        <end position="1314"/>
    </location>
</feature>
<reference evidence="3 4" key="1">
    <citation type="submission" date="2022-05" db="EMBL/GenBank/DDBJ databases">
        <authorList>
            <consortium name="Genoscope - CEA"/>
            <person name="William W."/>
        </authorList>
    </citation>
    <scope>NUCLEOTIDE SEQUENCE [LARGE SCALE GENOMIC DNA]</scope>
</reference>
<feature type="compositionally biased region" description="Basic and acidic residues" evidence="2">
    <location>
        <begin position="711"/>
        <end position="733"/>
    </location>
</feature>
<organism evidence="3 4">
    <name type="scientific">Porites evermanni</name>
    <dbReference type="NCBI Taxonomy" id="104178"/>
    <lineage>
        <taxon>Eukaryota</taxon>
        <taxon>Metazoa</taxon>
        <taxon>Cnidaria</taxon>
        <taxon>Anthozoa</taxon>
        <taxon>Hexacorallia</taxon>
        <taxon>Scleractinia</taxon>
        <taxon>Fungiina</taxon>
        <taxon>Poritidae</taxon>
        <taxon>Porites</taxon>
    </lineage>
</organism>
<keyword evidence="4" id="KW-1185">Reference proteome</keyword>
<feature type="compositionally biased region" description="Basic and acidic residues" evidence="2">
    <location>
        <begin position="883"/>
        <end position="907"/>
    </location>
</feature>
<feature type="region of interest" description="Disordered" evidence="2">
    <location>
        <begin position="387"/>
        <end position="408"/>
    </location>
</feature>
<accession>A0ABN8M855</accession>
<feature type="compositionally biased region" description="Polar residues" evidence="2">
    <location>
        <begin position="978"/>
        <end position="1000"/>
    </location>
</feature>
<feature type="region of interest" description="Disordered" evidence="2">
    <location>
        <begin position="493"/>
        <end position="523"/>
    </location>
</feature>
<feature type="compositionally biased region" description="Basic and acidic residues" evidence="2">
    <location>
        <begin position="790"/>
        <end position="815"/>
    </location>
</feature>
<feature type="compositionally biased region" description="Basic and acidic residues" evidence="2">
    <location>
        <begin position="1071"/>
        <end position="1080"/>
    </location>
</feature>
<feature type="compositionally biased region" description="Low complexity" evidence="2">
    <location>
        <begin position="1211"/>
        <end position="1222"/>
    </location>
</feature>
<feature type="region of interest" description="Disordered" evidence="2">
    <location>
        <begin position="554"/>
        <end position="586"/>
    </location>
</feature>